<dbReference type="EMBL" id="CP034159">
    <property type="protein sequence ID" value="AZI33324.1"/>
    <property type="molecule type" value="Genomic_DNA"/>
</dbReference>
<feature type="domain" description="RagB/SusD" evidence="7">
    <location>
        <begin position="362"/>
        <end position="525"/>
    </location>
</feature>
<feature type="domain" description="SusD-like N-terminal" evidence="8">
    <location>
        <begin position="36"/>
        <end position="251"/>
    </location>
</feature>
<reference evidence="10" key="1">
    <citation type="submission" date="2018-11" db="EMBL/GenBank/DDBJ databases">
        <title>Proposal to divide the Flavobacteriaceae and reorganize its genera based on Amino Acid Identity values calculated from whole genome sequences.</title>
        <authorList>
            <person name="Nicholson A.C."/>
            <person name="Gulvik C.A."/>
            <person name="Whitney A.M."/>
            <person name="Humrighouse B.W."/>
            <person name="Bell M."/>
            <person name="Holmes B."/>
            <person name="Steigerwalt A.G."/>
            <person name="Villarma A."/>
            <person name="Sheth M."/>
            <person name="Batra D."/>
            <person name="Pryor J."/>
            <person name="Bernardet J.-F."/>
            <person name="Hugo C."/>
            <person name="Kampfer P."/>
            <person name="Newman J.D."/>
            <person name="McQuiston J.R."/>
        </authorList>
    </citation>
    <scope>NUCLEOTIDE SEQUENCE [LARGE SCALE GENOMIC DNA]</scope>
    <source>
        <strain evidence="10">G0081</strain>
    </source>
</reference>
<feature type="signal peptide" evidence="6">
    <location>
        <begin position="1"/>
        <end position="28"/>
    </location>
</feature>
<evidence type="ECO:0000259" key="7">
    <source>
        <dbReference type="Pfam" id="PF07980"/>
    </source>
</evidence>
<comment type="subcellular location">
    <subcellularLocation>
        <location evidence="1">Cell outer membrane</location>
    </subcellularLocation>
</comment>
<dbReference type="InterPro" id="IPR011990">
    <property type="entry name" value="TPR-like_helical_dom_sf"/>
</dbReference>
<evidence type="ECO:0000256" key="4">
    <source>
        <dbReference type="ARBA" id="ARBA00023136"/>
    </source>
</evidence>
<dbReference type="Gene3D" id="1.25.40.390">
    <property type="match status" value="1"/>
</dbReference>
<dbReference type="AlphaFoldDB" id="A0A3G8XSW3"/>
<dbReference type="SUPFAM" id="SSF48452">
    <property type="entry name" value="TPR-like"/>
    <property type="match status" value="1"/>
</dbReference>
<keyword evidence="3 6" id="KW-0732">Signal</keyword>
<keyword evidence="4" id="KW-0472">Membrane</keyword>
<evidence type="ECO:0000256" key="5">
    <source>
        <dbReference type="ARBA" id="ARBA00023237"/>
    </source>
</evidence>
<dbReference type="InterPro" id="IPR033985">
    <property type="entry name" value="SusD-like_N"/>
</dbReference>
<feature type="chain" id="PRO_5018062844" evidence="6">
    <location>
        <begin position="29"/>
        <end position="525"/>
    </location>
</feature>
<evidence type="ECO:0000259" key="8">
    <source>
        <dbReference type="Pfam" id="PF14322"/>
    </source>
</evidence>
<dbReference type="Pfam" id="PF07980">
    <property type="entry name" value="SusD_RagB"/>
    <property type="match status" value="1"/>
</dbReference>
<evidence type="ECO:0000313" key="9">
    <source>
        <dbReference type="EMBL" id="AZI33324.1"/>
    </source>
</evidence>
<dbReference type="InterPro" id="IPR012944">
    <property type="entry name" value="SusD_RagB_dom"/>
</dbReference>
<accession>A0A3G8XSW3</accession>
<keyword evidence="5" id="KW-0998">Cell outer membrane</keyword>
<comment type="similarity">
    <text evidence="2">Belongs to the SusD family.</text>
</comment>
<sequence length="525" mass="57734">MKKYNLKLNKNLKGIFAVASFAFLLATATGCSEDRLDQQPFNEVPEETIFTSQALVEQAVNGMYNAAQIGDYAGAGRGYPFGAAYQIQNDMRGEDMVSTATFFQNTYISAINGAAALNNIYYWLDTYRLINRANLLIEGIDKAVAAGTVSAADTDKFKGEALFFRAISHFEMLKHFSRPIQLTGSDLFDYGVPYMLKGSTNLQDALENANVDRENVGVTYGKVLADLDAAEILLANQYTVYRISKEAAIAYKTVVKLHQRDWAGVITEANKLDGKFTMEPDPNTPWANNSGNKESIFSIENTDTNNPTVNGALPSMHAGRNLIAISPVLWNKAMWLATDKRRSANMVLTPASGATAGRKYSLKYKDTTTRKDAAPIIRYAEVLLNRAEAKARLGDATYLADLNAVRNRSLANPATEAYTAASFGTMVSQVDAILTERRIEFVAEGKRWGDIHRLINDDLAPTAGVPQKYKNGVPKATDYTIGTPYVFGSGDVGAIPYTDRRFLWPIPDAQVNVNPTLKAQQNKGW</sequence>
<evidence type="ECO:0000256" key="3">
    <source>
        <dbReference type="ARBA" id="ARBA00022729"/>
    </source>
</evidence>
<evidence type="ECO:0000256" key="6">
    <source>
        <dbReference type="SAM" id="SignalP"/>
    </source>
</evidence>
<dbReference type="CDD" id="cd08977">
    <property type="entry name" value="SusD"/>
    <property type="match status" value="1"/>
</dbReference>
<gene>
    <name evidence="9" type="ORF">EIB73_09080</name>
</gene>
<evidence type="ECO:0000256" key="1">
    <source>
        <dbReference type="ARBA" id="ARBA00004442"/>
    </source>
</evidence>
<proteinExistence type="inferred from homology"/>
<dbReference type="RefSeq" id="WP_125024681.1">
    <property type="nucleotide sequence ID" value="NZ_CP034159.1"/>
</dbReference>
<dbReference type="Proteomes" id="UP000270185">
    <property type="component" value="Chromosome"/>
</dbReference>
<protein>
    <submittedName>
        <fullName evidence="9">RagB/SusD family nutrient uptake outer membrane protein</fullName>
    </submittedName>
</protein>
<keyword evidence="10" id="KW-1185">Reference proteome</keyword>
<evidence type="ECO:0000313" key="10">
    <source>
        <dbReference type="Proteomes" id="UP000270185"/>
    </source>
</evidence>
<dbReference type="KEGG" id="ccas:EIB73_09080"/>
<dbReference type="Pfam" id="PF14322">
    <property type="entry name" value="SusD-like_3"/>
    <property type="match status" value="1"/>
</dbReference>
<dbReference type="OrthoDB" id="9792139at2"/>
<organism evidence="9 10">
    <name type="scientific">Kaistella carnis</name>
    <dbReference type="NCBI Taxonomy" id="1241979"/>
    <lineage>
        <taxon>Bacteria</taxon>
        <taxon>Pseudomonadati</taxon>
        <taxon>Bacteroidota</taxon>
        <taxon>Flavobacteriia</taxon>
        <taxon>Flavobacteriales</taxon>
        <taxon>Weeksellaceae</taxon>
        <taxon>Chryseobacterium group</taxon>
        <taxon>Kaistella</taxon>
    </lineage>
</organism>
<name>A0A3G8XSW3_9FLAO</name>
<dbReference type="PROSITE" id="PS51257">
    <property type="entry name" value="PROKAR_LIPOPROTEIN"/>
    <property type="match status" value="1"/>
</dbReference>
<dbReference type="GO" id="GO:0009279">
    <property type="term" value="C:cell outer membrane"/>
    <property type="evidence" value="ECO:0007669"/>
    <property type="project" value="UniProtKB-SubCell"/>
</dbReference>
<evidence type="ECO:0000256" key="2">
    <source>
        <dbReference type="ARBA" id="ARBA00006275"/>
    </source>
</evidence>